<sequence length="163" mass="18188">MNGPNVLILDEPTNDFDVETLTALEDLLDGFAGTLLVISHDRYFLERVCDDFVGLYGDRKLSSLTGGIDEYLAVRRSQGSNNKSASAKPITSSADQRVTAKAITRAERQIEKLDKREHEIHAELIEHSTNFELIATLNAELLELQATRVSLENLWLELTEAMA</sequence>
<accession>A0A6J6Q718</accession>
<dbReference type="SUPFAM" id="SSF52540">
    <property type="entry name" value="P-loop containing nucleoside triphosphate hydrolases"/>
    <property type="match status" value="1"/>
</dbReference>
<reference evidence="2" key="1">
    <citation type="submission" date="2020-05" db="EMBL/GenBank/DDBJ databases">
        <authorList>
            <person name="Chiriac C."/>
            <person name="Salcher M."/>
            <person name="Ghai R."/>
            <person name="Kavagutti S V."/>
        </authorList>
    </citation>
    <scope>NUCLEOTIDE SEQUENCE</scope>
</reference>
<name>A0A6J6Q718_9ZZZZ</name>
<dbReference type="EMBL" id="CAEZXZ010000106">
    <property type="protein sequence ID" value="CAB4706819.1"/>
    <property type="molecule type" value="Genomic_DNA"/>
</dbReference>
<dbReference type="InterPro" id="IPR051309">
    <property type="entry name" value="ABCF_ATPase"/>
</dbReference>
<proteinExistence type="predicted"/>
<evidence type="ECO:0000256" key="1">
    <source>
        <dbReference type="SAM" id="Coils"/>
    </source>
</evidence>
<dbReference type="PANTHER" id="PTHR42855:SF1">
    <property type="entry name" value="ABC TRANSPORTER DOMAIN-CONTAINING PROTEIN"/>
    <property type="match status" value="1"/>
</dbReference>
<organism evidence="2">
    <name type="scientific">freshwater metagenome</name>
    <dbReference type="NCBI Taxonomy" id="449393"/>
    <lineage>
        <taxon>unclassified sequences</taxon>
        <taxon>metagenomes</taxon>
        <taxon>ecological metagenomes</taxon>
    </lineage>
</organism>
<dbReference type="InterPro" id="IPR027417">
    <property type="entry name" value="P-loop_NTPase"/>
</dbReference>
<dbReference type="PANTHER" id="PTHR42855">
    <property type="entry name" value="ABC TRANSPORTER ATP-BINDING SUBUNIT"/>
    <property type="match status" value="1"/>
</dbReference>
<protein>
    <submittedName>
        <fullName evidence="2">Unannotated protein</fullName>
    </submittedName>
</protein>
<gene>
    <name evidence="2" type="ORF">UFOPK2625_00787</name>
</gene>
<dbReference type="Gene3D" id="3.40.50.300">
    <property type="entry name" value="P-loop containing nucleotide triphosphate hydrolases"/>
    <property type="match status" value="1"/>
</dbReference>
<evidence type="ECO:0000313" key="2">
    <source>
        <dbReference type="EMBL" id="CAB4706819.1"/>
    </source>
</evidence>
<dbReference type="AlphaFoldDB" id="A0A6J6Q718"/>
<keyword evidence="1" id="KW-0175">Coiled coil</keyword>
<feature type="coiled-coil region" evidence="1">
    <location>
        <begin position="103"/>
        <end position="154"/>
    </location>
</feature>